<feature type="compositionally biased region" description="Acidic residues" evidence="1">
    <location>
        <begin position="483"/>
        <end position="493"/>
    </location>
</feature>
<dbReference type="EMBL" id="JAUESC010000004">
    <property type="protein sequence ID" value="KAK0597303.1"/>
    <property type="molecule type" value="Genomic_DNA"/>
</dbReference>
<accession>A0AA39SVA7</accession>
<gene>
    <name evidence="3" type="ORF">LWI29_023854</name>
</gene>
<feature type="region of interest" description="Disordered" evidence="1">
    <location>
        <begin position="188"/>
        <end position="269"/>
    </location>
</feature>
<feature type="region of interest" description="Disordered" evidence="1">
    <location>
        <begin position="479"/>
        <end position="517"/>
    </location>
</feature>
<dbReference type="PANTHER" id="PTHR48449:SF1">
    <property type="entry name" value="DUF1985 DOMAIN-CONTAINING PROTEIN"/>
    <property type="match status" value="1"/>
</dbReference>
<feature type="compositionally biased region" description="Acidic residues" evidence="1">
    <location>
        <begin position="208"/>
        <end position="236"/>
    </location>
</feature>
<evidence type="ECO:0000256" key="1">
    <source>
        <dbReference type="SAM" id="MobiDB-lite"/>
    </source>
</evidence>
<reference evidence="3" key="2">
    <citation type="submission" date="2023-06" db="EMBL/GenBank/DDBJ databases">
        <authorList>
            <person name="Swenson N.G."/>
            <person name="Wegrzyn J.L."/>
            <person name="Mcevoy S.L."/>
        </authorList>
    </citation>
    <scope>NUCLEOTIDE SEQUENCE</scope>
    <source>
        <strain evidence="3">NS2018</strain>
        <tissue evidence="3">Leaf</tissue>
    </source>
</reference>
<dbReference type="AlphaFoldDB" id="A0AA39SVA7"/>
<dbReference type="Proteomes" id="UP001168877">
    <property type="component" value="Unassembled WGS sequence"/>
</dbReference>
<dbReference type="InterPro" id="IPR015410">
    <property type="entry name" value="DUF1985"/>
</dbReference>
<sequence>MRKNSIPELWQFPDHENWVPVRVNSGSKMYMITRLKSVLQKFGLVEKFKQGPFGKYLDLKEPLKIYGQLIHNILKREIIHPKGQRQDEMWFGLGKSKARFSQEEFCVCSGLNMGQLPEGFANNNEVQEDSMLRRIFKGRRPTVELLYATLSKMTSEQSEDAYKMLNIYIWFTLYFLKAVLHKRLSQLRGEAKKGGKNGKLQENKNTEDLEEEDLEEEEEEEEDLEEEEEKEEEEEEDKKKKNKKRKKKLVEKEEEVKGKGKEKVKPRGKEEKEKKSKYYTYNLSGFPLVLQVWAMEMIIRFDAHVGKRIGLGYPRFTRWQFSATISDIESKFNSSMALFPWEVETYEKGTKYFKSLNLKYVCEPLPEKKREKLALSIQPIHPSEQKENLGYDDGVDDYQIGNDSDGICASVLKEIGGSVGRNISTFCNEYSPPSKKRLFSDGNSKVPSTIPELYAAMLDSEKRIISFCRNEFEKIRKEMNGAEQDDDAVVEEDVGGKAAGDKDVDGKAAIEEDVEEV</sequence>
<evidence type="ECO:0000259" key="2">
    <source>
        <dbReference type="Pfam" id="PF09331"/>
    </source>
</evidence>
<name>A0AA39SVA7_ACESA</name>
<feature type="compositionally biased region" description="Basic and acidic residues" evidence="1">
    <location>
        <begin position="499"/>
        <end position="510"/>
    </location>
</feature>
<comment type="caution">
    <text evidence="3">The sequence shown here is derived from an EMBL/GenBank/DDBJ whole genome shotgun (WGS) entry which is preliminary data.</text>
</comment>
<dbReference type="PANTHER" id="PTHR48449">
    <property type="entry name" value="DUF1985 DOMAIN-CONTAINING PROTEIN"/>
    <property type="match status" value="1"/>
</dbReference>
<feature type="compositionally biased region" description="Basic and acidic residues" evidence="1">
    <location>
        <begin position="250"/>
        <end position="269"/>
    </location>
</feature>
<dbReference type="Pfam" id="PF09331">
    <property type="entry name" value="DUF1985"/>
    <property type="match status" value="1"/>
</dbReference>
<feature type="compositionally biased region" description="Basic residues" evidence="1">
    <location>
        <begin position="240"/>
        <end position="249"/>
    </location>
</feature>
<protein>
    <recommendedName>
        <fullName evidence="2">DUF1985 domain-containing protein</fullName>
    </recommendedName>
</protein>
<feature type="compositionally biased region" description="Basic and acidic residues" evidence="1">
    <location>
        <begin position="189"/>
        <end position="207"/>
    </location>
</feature>
<organism evidence="3 4">
    <name type="scientific">Acer saccharum</name>
    <name type="common">Sugar maple</name>
    <dbReference type="NCBI Taxonomy" id="4024"/>
    <lineage>
        <taxon>Eukaryota</taxon>
        <taxon>Viridiplantae</taxon>
        <taxon>Streptophyta</taxon>
        <taxon>Embryophyta</taxon>
        <taxon>Tracheophyta</taxon>
        <taxon>Spermatophyta</taxon>
        <taxon>Magnoliopsida</taxon>
        <taxon>eudicotyledons</taxon>
        <taxon>Gunneridae</taxon>
        <taxon>Pentapetalae</taxon>
        <taxon>rosids</taxon>
        <taxon>malvids</taxon>
        <taxon>Sapindales</taxon>
        <taxon>Sapindaceae</taxon>
        <taxon>Hippocastanoideae</taxon>
        <taxon>Acereae</taxon>
        <taxon>Acer</taxon>
    </lineage>
</organism>
<keyword evidence="4" id="KW-1185">Reference proteome</keyword>
<evidence type="ECO:0000313" key="3">
    <source>
        <dbReference type="EMBL" id="KAK0597303.1"/>
    </source>
</evidence>
<proteinExistence type="predicted"/>
<feature type="domain" description="DUF1985" evidence="2">
    <location>
        <begin position="83"/>
        <end position="172"/>
    </location>
</feature>
<reference evidence="3" key="1">
    <citation type="journal article" date="2022" name="Plant J.">
        <title>Strategies of tolerance reflected in two North American maple genomes.</title>
        <authorList>
            <person name="McEvoy S.L."/>
            <person name="Sezen U.U."/>
            <person name="Trouern-Trend A."/>
            <person name="McMahon S.M."/>
            <person name="Schaberg P.G."/>
            <person name="Yang J."/>
            <person name="Wegrzyn J.L."/>
            <person name="Swenson N.G."/>
        </authorList>
    </citation>
    <scope>NUCLEOTIDE SEQUENCE</scope>
    <source>
        <strain evidence="3">NS2018</strain>
    </source>
</reference>
<evidence type="ECO:0000313" key="4">
    <source>
        <dbReference type="Proteomes" id="UP001168877"/>
    </source>
</evidence>